<dbReference type="InterPro" id="IPR009045">
    <property type="entry name" value="Zn_M74/Hedgehog-like"/>
</dbReference>
<dbReference type="InterPro" id="IPR003709">
    <property type="entry name" value="VanY-like_core_dom"/>
</dbReference>
<dbReference type="EMBL" id="JAGEOK010000005">
    <property type="protein sequence ID" value="MBO2437728.1"/>
    <property type="molecule type" value="Genomic_DNA"/>
</dbReference>
<dbReference type="PANTHER" id="PTHR34385">
    <property type="entry name" value="D-ALANYL-D-ALANINE CARBOXYPEPTIDASE"/>
    <property type="match status" value="1"/>
</dbReference>
<name>A0ABS3QUS2_9ACTN</name>
<dbReference type="SUPFAM" id="SSF55166">
    <property type="entry name" value="Hedgehog/DD-peptidase"/>
    <property type="match status" value="1"/>
</dbReference>
<accession>A0ABS3QUS2</accession>
<evidence type="ECO:0000259" key="2">
    <source>
        <dbReference type="Pfam" id="PF02557"/>
    </source>
</evidence>
<protein>
    <submittedName>
        <fullName evidence="3">M15 family metallopeptidase</fullName>
    </submittedName>
</protein>
<feature type="compositionally biased region" description="Low complexity" evidence="1">
    <location>
        <begin position="37"/>
        <end position="66"/>
    </location>
</feature>
<dbReference type="Pfam" id="PF02557">
    <property type="entry name" value="VanY"/>
    <property type="match status" value="1"/>
</dbReference>
<evidence type="ECO:0000313" key="4">
    <source>
        <dbReference type="Proteomes" id="UP000666915"/>
    </source>
</evidence>
<dbReference type="PANTHER" id="PTHR34385:SF1">
    <property type="entry name" value="PEPTIDOGLYCAN L-ALANYL-D-GLUTAMATE ENDOPEPTIDASE CWLK"/>
    <property type="match status" value="1"/>
</dbReference>
<proteinExistence type="predicted"/>
<dbReference type="RefSeq" id="WP_208266049.1">
    <property type="nucleotide sequence ID" value="NZ_BAAAGM010000026.1"/>
</dbReference>
<keyword evidence="4" id="KW-1185">Reference proteome</keyword>
<dbReference type="Gene3D" id="3.30.1380.10">
    <property type="match status" value="1"/>
</dbReference>
<feature type="domain" description="D-alanyl-D-alanine carboxypeptidase-like core" evidence="2">
    <location>
        <begin position="97"/>
        <end position="190"/>
    </location>
</feature>
<organism evidence="3 4">
    <name type="scientific">Actinomadura nitritigenes</name>
    <dbReference type="NCBI Taxonomy" id="134602"/>
    <lineage>
        <taxon>Bacteria</taxon>
        <taxon>Bacillati</taxon>
        <taxon>Actinomycetota</taxon>
        <taxon>Actinomycetes</taxon>
        <taxon>Streptosporangiales</taxon>
        <taxon>Thermomonosporaceae</taxon>
        <taxon>Actinomadura</taxon>
    </lineage>
</organism>
<evidence type="ECO:0000313" key="3">
    <source>
        <dbReference type="EMBL" id="MBO2437728.1"/>
    </source>
</evidence>
<dbReference type="Proteomes" id="UP000666915">
    <property type="component" value="Unassembled WGS sequence"/>
</dbReference>
<feature type="region of interest" description="Disordered" evidence="1">
    <location>
        <begin position="37"/>
        <end position="77"/>
    </location>
</feature>
<reference evidence="3 4" key="1">
    <citation type="submission" date="2021-03" db="EMBL/GenBank/DDBJ databases">
        <authorList>
            <person name="Kanchanasin P."/>
            <person name="Saeng-In P."/>
            <person name="Phongsopitanun W."/>
            <person name="Yuki M."/>
            <person name="Kudo T."/>
            <person name="Ohkuma M."/>
            <person name="Tanasupawat S."/>
        </authorList>
    </citation>
    <scope>NUCLEOTIDE SEQUENCE [LARGE SCALE GENOMIC DNA]</scope>
    <source>
        <strain evidence="3 4">L46</strain>
    </source>
</reference>
<sequence length="224" mass="23815">MTANPPSARGATRRIRRLLVIGLIVVIAAIAATLGHRARDSSSSSPSSRPSSPAPPSSSARASKAPRSAHHGALGKADGLVPDGVTVFDDGIPAVANLRPALLEALRRAATDAAHDGVTFYVNSGWRSPGYQDQLLRQAIARYGSEDAASRWVATAATSLHVSGDAVDLGRSDATAWLSRHGAGYGLCQIYRNEPWHYELRTSAIDRGCPHMYADPTQDPRMKQ</sequence>
<dbReference type="InterPro" id="IPR052179">
    <property type="entry name" value="DD-CPase-like"/>
</dbReference>
<evidence type="ECO:0000256" key="1">
    <source>
        <dbReference type="SAM" id="MobiDB-lite"/>
    </source>
</evidence>
<dbReference type="CDD" id="cd14846">
    <property type="entry name" value="Peptidase_M15_like"/>
    <property type="match status" value="1"/>
</dbReference>
<comment type="caution">
    <text evidence="3">The sequence shown here is derived from an EMBL/GenBank/DDBJ whole genome shotgun (WGS) entry which is preliminary data.</text>
</comment>
<gene>
    <name evidence="3" type="ORF">J4557_09380</name>
</gene>